<sequence>MHTKNYVFLFLASLLVWTLSCAEKEEIDPNLTFTLLVENALPRSVDVYIKPQAEIDEPFVLDATAISGQTIEIPELIIREAYRIRFVNQGRPLSEFFEERAIANLDELQAELLLVISE</sequence>
<evidence type="ECO:0008006" key="4">
    <source>
        <dbReference type="Google" id="ProtNLM"/>
    </source>
</evidence>
<name>A0ABV8AQD5_9BACT</name>
<evidence type="ECO:0000313" key="2">
    <source>
        <dbReference type="EMBL" id="MFC3879934.1"/>
    </source>
</evidence>
<reference evidence="3" key="1">
    <citation type="journal article" date="2019" name="Int. J. Syst. Evol. Microbiol.">
        <title>The Global Catalogue of Microorganisms (GCM) 10K type strain sequencing project: providing services to taxonomists for standard genome sequencing and annotation.</title>
        <authorList>
            <consortium name="The Broad Institute Genomics Platform"/>
            <consortium name="The Broad Institute Genome Sequencing Center for Infectious Disease"/>
            <person name="Wu L."/>
            <person name="Ma J."/>
        </authorList>
    </citation>
    <scope>NUCLEOTIDE SEQUENCE [LARGE SCALE GENOMIC DNA]</scope>
    <source>
        <strain evidence="3">CCUG 60523</strain>
    </source>
</reference>
<dbReference type="RefSeq" id="WP_377904829.1">
    <property type="nucleotide sequence ID" value="NZ_JBHRZS010000006.1"/>
</dbReference>
<dbReference type="EMBL" id="JBHRZS010000006">
    <property type="protein sequence ID" value="MFC3879934.1"/>
    <property type="molecule type" value="Genomic_DNA"/>
</dbReference>
<dbReference type="PROSITE" id="PS51257">
    <property type="entry name" value="PROKAR_LIPOPROTEIN"/>
    <property type="match status" value="1"/>
</dbReference>
<feature type="signal peptide" evidence="1">
    <location>
        <begin position="1"/>
        <end position="22"/>
    </location>
</feature>
<keyword evidence="3" id="KW-1185">Reference proteome</keyword>
<organism evidence="2 3">
    <name type="scientific">Algoriphagus namhaensis</name>
    <dbReference type="NCBI Taxonomy" id="915353"/>
    <lineage>
        <taxon>Bacteria</taxon>
        <taxon>Pseudomonadati</taxon>
        <taxon>Bacteroidota</taxon>
        <taxon>Cytophagia</taxon>
        <taxon>Cytophagales</taxon>
        <taxon>Cyclobacteriaceae</taxon>
        <taxon>Algoriphagus</taxon>
    </lineage>
</organism>
<protein>
    <recommendedName>
        <fullName evidence="4">DUF4249 family protein</fullName>
    </recommendedName>
</protein>
<comment type="caution">
    <text evidence="2">The sequence shown here is derived from an EMBL/GenBank/DDBJ whole genome shotgun (WGS) entry which is preliminary data.</text>
</comment>
<keyword evidence="1" id="KW-0732">Signal</keyword>
<feature type="chain" id="PRO_5046909925" description="DUF4249 family protein" evidence="1">
    <location>
        <begin position="23"/>
        <end position="118"/>
    </location>
</feature>
<gene>
    <name evidence="2" type="ORF">ACFOSV_07090</name>
</gene>
<dbReference type="Proteomes" id="UP001595805">
    <property type="component" value="Unassembled WGS sequence"/>
</dbReference>
<accession>A0ABV8AQD5</accession>
<evidence type="ECO:0000313" key="3">
    <source>
        <dbReference type="Proteomes" id="UP001595805"/>
    </source>
</evidence>
<evidence type="ECO:0000256" key="1">
    <source>
        <dbReference type="SAM" id="SignalP"/>
    </source>
</evidence>
<proteinExistence type="predicted"/>